<gene>
    <name evidence="6" type="primary">folP</name>
    <name evidence="6" type="ORF">G3I66_05070</name>
</gene>
<comment type="function">
    <text evidence="4">Catalyzes the condensation of para-aminobenzoate (pABA) with 6-hydroxymethyl-7,8-dihydropterin diphosphate (DHPt-PP) to form 7,8-dihydropteroate (H2Pte), the immediate precursor of folate derivatives.</text>
</comment>
<dbReference type="InterPro" id="IPR006390">
    <property type="entry name" value="DHP_synth_dom"/>
</dbReference>
<feature type="domain" description="Pterin-binding" evidence="5">
    <location>
        <begin position="20"/>
        <end position="272"/>
    </location>
</feature>
<dbReference type="PROSITE" id="PS00793">
    <property type="entry name" value="DHPS_2"/>
    <property type="match status" value="1"/>
</dbReference>
<dbReference type="InterPro" id="IPR045031">
    <property type="entry name" value="DHP_synth-like"/>
</dbReference>
<dbReference type="Proteomes" id="UP000475666">
    <property type="component" value="Unassembled WGS sequence"/>
</dbReference>
<comment type="subunit">
    <text evidence="2">Homodimer.</text>
</comment>
<dbReference type="Pfam" id="PF00809">
    <property type="entry name" value="Pterin_bind"/>
    <property type="match status" value="1"/>
</dbReference>
<dbReference type="Gene3D" id="3.20.20.20">
    <property type="entry name" value="Dihydropteroate synthase-like"/>
    <property type="match status" value="1"/>
</dbReference>
<organism evidence="6 7">
    <name type="scientific">Streptomyces rubrogriseus</name>
    <dbReference type="NCBI Taxonomy" id="194673"/>
    <lineage>
        <taxon>Bacteria</taxon>
        <taxon>Bacillati</taxon>
        <taxon>Actinomycetota</taxon>
        <taxon>Actinomycetes</taxon>
        <taxon>Kitasatosporales</taxon>
        <taxon>Streptomycetaceae</taxon>
        <taxon>Streptomyces</taxon>
        <taxon>Streptomyces violaceoruber group</taxon>
    </lineage>
</organism>
<dbReference type="EMBL" id="JAAGMQ010000142">
    <property type="protein sequence ID" value="NEC32552.1"/>
    <property type="molecule type" value="Genomic_DNA"/>
</dbReference>
<dbReference type="GO" id="GO:0005829">
    <property type="term" value="C:cytosol"/>
    <property type="evidence" value="ECO:0007669"/>
    <property type="project" value="TreeGrafter"/>
</dbReference>
<dbReference type="RefSeq" id="WP_164271241.1">
    <property type="nucleotide sequence ID" value="NZ_JAAGMQ010000142.1"/>
</dbReference>
<evidence type="ECO:0000313" key="7">
    <source>
        <dbReference type="Proteomes" id="UP000475666"/>
    </source>
</evidence>
<evidence type="ECO:0000256" key="4">
    <source>
        <dbReference type="RuleBase" id="RU361205"/>
    </source>
</evidence>
<dbReference type="InterPro" id="IPR000489">
    <property type="entry name" value="Pterin-binding_dom"/>
</dbReference>
<dbReference type="AlphaFoldDB" id="A0A6G3T7F7"/>
<evidence type="ECO:0000313" key="6">
    <source>
        <dbReference type="EMBL" id="NEC32552.1"/>
    </source>
</evidence>
<dbReference type="FunFam" id="3.20.20.20:FF:000008">
    <property type="entry name" value="Dihydropteroate synthase"/>
    <property type="match status" value="1"/>
</dbReference>
<accession>A0A6G3T7F7</accession>
<dbReference type="NCBIfam" id="TIGR01496">
    <property type="entry name" value="DHPS"/>
    <property type="match status" value="1"/>
</dbReference>
<keyword evidence="4" id="KW-0460">Magnesium</keyword>
<evidence type="ECO:0000256" key="3">
    <source>
        <dbReference type="ARBA" id="ARBA00058850"/>
    </source>
</evidence>
<dbReference type="GO" id="GO:0046656">
    <property type="term" value="P:folic acid biosynthetic process"/>
    <property type="evidence" value="ECO:0007669"/>
    <property type="project" value="UniProtKB-KW"/>
</dbReference>
<comment type="function">
    <text evidence="3">Has very low affinity for the DHPS substrate 6-hydroxymethyl-7,8-dihydropterin-pyrophosphate, but can bind the inhibitor dapsone. Seems to lack dihydropteroate synthase activity, and does probably not function in folate metabolism.</text>
</comment>
<dbReference type="PANTHER" id="PTHR20941:SF8">
    <property type="entry name" value="INACTIVE DIHYDROPTEROATE SYNTHASE 2"/>
    <property type="match status" value="1"/>
</dbReference>
<keyword evidence="4" id="KW-0289">Folate biosynthesis</keyword>
<dbReference type="GO" id="GO:0004156">
    <property type="term" value="F:dihydropteroate synthase activity"/>
    <property type="evidence" value="ECO:0007669"/>
    <property type="project" value="UniProtKB-EC"/>
</dbReference>
<sequence length="291" mass="31014">MPTTAVDLEFRGRRVVGDRPLVMAIVNRTPDSFYDRGATFAAEAARSAIARAVAEGADMIDLGGVTASPGAEVTAAEEVARVVPLVEWARDRYPDLLISIDTWRHEVGDAACRAGADILNDAWAAADPKLIEVAADHGAGYVCTHTGGRTPRAEPFRPDYPDVVAAVRTSVVELAERAEAAGVPRGGILIDATGYGKNTADHLLLLRNLREFTRTGWPVLMALSNKSFVGEMLDVELEDRLAGTLAATAIAARDGAAVFRAHQVRPTRHVVEMAAGINGSRPPARTSTWIA</sequence>
<dbReference type="UniPathway" id="UPA00077">
    <property type="reaction ID" value="UER00156"/>
</dbReference>
<reference evidence="6 7" key="1">
    <citation type="submission" date="2020-01" db="EMBL/GenBank/DDBJ databases">
        <title>Insect and environment-associated Actinomycetes.</title>
        <authorList>
            <person name="Currrie C."/>
            <person name="Chevrette M."/>
            <person name="Carlson C."/>
            <person name="Stubbendieck R."/>
            <person name="Wendt-Pienkowski E."/>
        </authorList>
    </citation>
    <scope>NUCLEOTIDE SEQUENCE [LARGE SCALE GENOMIC DNA]</scope>
    <source>
        <strain evidence="6 7">SID7739</strain>
    </source>
</reference>
<dbReference type="GO" id="GO:0046654">
    <property type="term" value="P:tetrahydrofolate biosynthetic process"/>
    <property type="evidence" value="ECO:0007669"/>
    <property type="project" value="UniProtKB-UniPathway"/>
</dbReference>
<comment type="caution">
    <text evidence="6">The sequence shown here is derived from an EMBL/GenBank/DDBJ whole genome shotgun (WGS) entry which is preliminary data.</text>
</comment>
<comment type="similarity">
    <text evidence="1 4">Belongs to the DHPS family.</text>
</comment>
<dbReference type="PANTHER" id="PTHR20941">
    <property type="entry name" value="FOLATE SYNTHESIS PROTEINS"/>
    <property type="match status" value="1"/>
</dbReference>
<evidence type="ECO:0000259" key="5">
    <source>
        <dbReference type="PROSITE" id="PS50972"/>
    </source>
</evidence>
<dbReference type="CDD" id="cd00739">
    <property type="entry name" value="DHPS"/>
    <property type="match status" value="1"/>
</dbReference>
<evidence type="ECO:0000256" key="1">
    <source>
        <dbReference type="ARBA" id="ARBA00009503"/>
    </source>
</evidence>
<comment type="cofactor">
    <cofactor evidence="4">
        <name>Mg(2+)</name>
        <dbReference type="ChEBI" id="CHEBI:18420"/>
    </cofactor>
</comment>
<dbReference type="PROSITE" id="PS50972">
    <property type="entry name" value="PTERIN_BINDING"/>
    <property type="match status" value="1"/>
</dbReference>
<dbReference type="SUPFAM" id="SSF51717">
    <property type="entry name" value="Dihydropteroate synthetase-like"/>
    <property type="match status" value="1"/>
</dbReference>
<proteinExistence type="inferred from homology"/>
<dbReference type="InterPro" id="IPR011005">
    <property type="entry name" value="Dihydropteroate_synth-like_sf"/>
</dbReference>
<dbReference type="EC" id="2.5.1.15" evidence="4"/>
<keyword evidence="4 6" id="KW-0808">Transferase</keyword>
<evidence type="ECO:0000256" key="2">
    <source>
        <dbReference type="ARBA" id="ARBA00011738"/>
    </source>
</evidence>
<comment type="pathway">
    <text evidence="4">Cofactor biosynthesis; tetrahydrofolate biosynthesis; 7,8-dihydrofolate from 2-amino-4-hydroxy-6-hydroxymethyl-7,8-dihydropteridine diphosphate and 4-aminobenzoate: step 1/2.</text>
</comment>
<dbReference type="PROSITE" id="PS00792">
    <property type="entry name" value="DHPS_1"/>
    <property type="match status" value="1"/>
</dbReference>
<name>A0A6G3T7F7_9ACTN</name>
<protein>
    <recommendedName>
        <fullName evidence="4">Dihydropteroate synthase</fullName>
        <shortName evidence="4">DHPS</shortName>
        <ecNumber evidence="4">2.5.1.15</ecNumber>
    </recommendedName>
    <alternativeName>
        <fullName evidence="4">Dihydropteroate pyrophosphorylase</fullName>
    </alternativeName>
</protein>
<dbReference type="GO" id="GO:0046872">
    <property type="term" value="F:metal ion binding"/>
    <property type="evidence" value="ECO:0007669"/>
    <property type="project" value="UniProtKB-KW"/>
</dbReference>
<keyword evidence="4" id="KW-0479">Metal-binding</keyword>